<keyword evidence="10" id="KW-1185">Reference proteome</keyword>
<dbReference type="EMBL" id="MDED01000003">
    <property type="protein sequence ID" value="PPU78214.1"/>
    <property type="molecule type" value="Genomic_DNA"/>
</dbReference>
<dbReference type="Proteomes" id="UP000239561">
    <property type="component" value="Unassembled WGS sequence"/>
</dbReference>
<gene>
    <name evidence="8" type="ORF">K6978_05415</name>
    <name evidence="7" type="ORF">XcuCFBP2542_03030</name>
</gene>
<evidence type="ECO:0000313" key="8">
    <source>
        <dbReference type="EMBL" id="WDM73547.1"/>
    </source>
</evidence>
<dbReference type="InterPro" id="IPR001917">
    <property type="entry name" value="Aminotrans_II_pyridoxalP_BS"/>
</dbReference>
<dbReference type="SUPFAM" id="SSF53383">
    <property type="entry name" value="PLP-dependent transferases"/>
    <property type="match status" value="1"/>
</dbReference>
<protein>
    <submittedName>
        <fullName evidence="7 8">Transferase</fullName>
    </submittedName>
</protein>
<reference evidence="7 9" key="1">
    <citation type="submission" date="2016-08" db="EMBL/GenBank/DDBJ databases">
        <authorList>
            <person name="Seilhamer J.J."/>
        </authorList>
    </citation>
    <scope>NUCLEOTIDE SEQUENCE [LARGE SCALE GENOMIC DNA]</scope>
    <source>
        <strain evidence="7 9">CFBP2542</strain>
    </source>
</reference>
<evidence type="ECO:0000256" key="1">
    <source>
        <dbReference type="ARBA" id="ARBA00001933"/>
    </source>
</evidence>
<evidence type="ECO:0000313" key="7">
    <source>
        <dbReference type="EMBL" id="PPU78214.1"/>
    </source>
</evidence>
<proteinExistence type="inferred from homology"/>
<dbReference type="GO" id="GO:0008483">
    <property type="term" value="F:transaminase activity"/>
    <property type="evidence" value="ECO:0007669"/>
    <property type="project" value="UniProtKB-KW"/>
</dbReference>
<evidence type="ECO:0000259" key="6">
    <source>
        <dbReference type="Pfam" id="PF00155"/>
    </source>
</evidence>
<evidence type="ECO:0000256" key="4">
    <source>
        <dbReference type="ARBA" id="ARBA00022898"/>
    </source>
</evidence>
<evidence type="ECO:0000256" key="3">
    <source>
        <dbReference type="ARBA" id="ARBA00022679"/>
    </source>
</evidence>
<comment type="cofactor">
    <cofactor evidence="1 5">
        <name>pyridoxal 5'-phosphate</name>
        <dbReference type="ChEBI" id="CHEBI:597326"/>
    </cofactor>
</comment>
<dbReference type="PANTHER" id="PTHR13693:SF77">
    <property type="entry name" value="8-AMINO-7-OXONONANOATE SYNTHASE"/>
    <property type="match status" value="1"/>
</dbReference>
<keyword evidence="8" id="KW-0032">Aminotransferase</keyword>
<dbReference type="Gene3D" id="3.40.640.10">
    <property type="entry name" value="Type I PLP-dependent aspartate aminotransferase-like (Major domain)"/>
    <property type="match status" value="1"/>
</dbReference>
<organism evidence="7 9">
    <name type="scientific">Xanthomonas cucurbitae</name>
    <dbReference type="NCBI Taxonomy" id="56453"/>
    <lineage>
        <taxon>Bacteria</taxon>
        <taxon>Pseudomonadati</taxon>
        <taxon>Pseudomonadota</taxon>
        <taxon>Gammaproteobacteria</taxon>
        <taxon>Lysobacterales</taxon>
        <taxon>Lysobacteraceae</taxon>
        <taxon>Xanthomonas</taxon>
    </lineage>
</organism>
<dbReference type="InterPro" id="IPR050087">
    <property type="entry name" value="AON_synthase_class-II"/>
</dbReference>
<keyword evidence="4 5" id="KW-0663">Pyridoxal phosphate</keyword>
<dbReference type="Pfam" id="PF00155">
    <property type="entry name" value="Aminotran_1_2"/>
    <property type="match status" value="1"/>
</dbReference>
<evidence type="ECO:0000313" key="10">
    <source>
        <dbReference type="Proteomes" id="UP001214201"/>
    </source>
</evidence>
<dbReference type="PROSITE" id="PS00599">
    <property type="entry name" value="AA_TRANSFER_CLASS_2"/>
    <property type="match status" value="1"/>
</dbReference>
<dbReference type="InterPro" id="IPR015422">
    <property type="entry name" value="PyrdxlP-dep_Trfase_small"/>
</dbReference>
<feature type="domain" description="Aminotransferase class I/classII large" evidence="6">
    <location>
        <begin position="80"/>
        <end position="421"/>
    </location>
</feature>
<evidence type="ECO:0000313" key="9">
    <source>
        <dbReference type="Proteomes" id="UP000239561"/>
    </source>
</evidence>
<evidence type="ECO:0000256" key="2">
    <source>
        <dbReference type="ARBA" id="ARBA00010008"/>
    </source>
</evidence>
<dbReference type="InterPro" id="IPR015424">
    <property type="entry name" value="PyrdxlP-dep_Trfase"/>
</dbReference>
<dbReference type="Proteomes" id="UP001214201">
    <property type="component" value="Chromosome"/>
</dbReference>
<keyword evidence="3 7" id="KW-0808">Transferase</keyword>
<dbReference type="OrthoDB" id="9807157at2"/>
<accession>A0A2S7DWK5</accession>
<dbReference type="AlphaFoldDB" id="A0A2S7DWK5"/>
<reference evidence="8 10" key="2">
    <citation type="submission" date="2021-08" db="EMBL/GenBank/DDBJ databases">
        <title>Genome sequences of Xanthomonas cucurbitae isolates from 5 Midwestern US states.</title>
        <authorList>
            <person name="Hind S.R."/>
        </authorList>
    </citation>
    <scope>NUCLEOTIDE SEQUENCE [LARGE SCALE GENOMIC DNA]</scope>
    <source>
        <strain evidence="8 10">OH_261</strain>
    </source>
</reference>
<evidence type="ECO:0000256" key="5">
    <source>
        <dbReference type="RuleBase" id="RU003693"/>
    </source>
</evidence>
<dbReference type="InterPro" id="IPR004839">
    <property type="entry name" value="Aminotransferase_I/II_large"/>
</dbReference>
<dbReference type="PANTHER" id="PTHR13693">
    <property type="entry name" value="CLASS II AMINOTRANSFERASE/8-AMINO-7-OXONONANOATE SYNTHASE"/>
    <property type="match status" value="1"/>
</dbReference>
<dbReference type="GO" id="GO:0009102">
    <property type="term" value="P:biotin biosynthetic process"/>
    <property type="evidence" value="ECO:0007669"/>
    <property type="project" value="TreeGrafter"/>
</dbReference>
<dbReference type="GO" id="GO:0030170">
    <property type="term" value="F:pyridoxal phosphate binding"/>
    <property type="evidence" value="ECO:0007669"/>
    <property type="project" value="InterPro"/>
</dbReference>
<dbReference type="Gene3D" id="3.90.1150.10">
    <property type="entry name" value="Aspartate Aminotransferase, domain 1"/>
    <property type="match status" value="1"/>
</dbReference>
<dbReference type="EMBL" id="CP082214">
    <property type="protein sequence ID" value="WDM73547.1"/>
    <property type="molecule type" value="Genomic_DNA"/>
</dbReference>
<sequence>MNSAVDCTDFEMPRSGENFDPAALFDGRDLTLAQRAVYIDTMVRQDRADGRMPYHRVIGSAAGREVLVHDRDGVGVQRLLMFGSNNYLGLATHPKVRERVMRAIDQYGTGIGGPPLLNGYLRITRQLEERLAAHKQQEDAMIFSSGFSANLALPGALARRTDCIYYDEYSHASLFDGLRLGDIPAKRFPHNDVSRLEAMLAKPRSSRQDVFVAVEGVYSMDGDLAPLDRIAPLCRRYGALLVVDDAHGTGVIGAHGCGAGEHFGVASQIDVLMGTFSKALAVSGGFVCASRPLIEYLRCMSRSYVFSAALPPPTIAAVHGALDVIESEPERMQALHDNVAYALAALNALPWGFTLHTDSAILIVPTPPQMDIRRASAYLHEQGLFINPVHYPAVPRGQERLRISLMCTHTRDDIDRLADGIDGLWRQYSAGGLRVVGNC</sequence>
<dbReference type="InterPro" id="IPR015421">
    <property type="entry name" value="PyrdxlP-dep_Trfase_major"/>
</dbReference>
<comment type="similarity">
    <text evidence="2">Belongs to the class-II pyridoxal-phosphate-dependent aminotransferase family. BioF subfamily.</text>
</comment>
<name>A0A2S7DWK5_9XANT</name>